<dbReference type="Gene3D" id="1.10.287.3020">
    <property type="match status" value="1"/>
</dbReference>
<dbReference type="Pfam" id="PF11342">
    <property type="entry name" value="DUF3144"/>
    <property type="match status" value="1"/>
</dbReference>
<evidence type="ECO:0008006" key="2">
    <source>
        <dbReference type="Google" id="ProtNLM"/>
    </source>
</evidence>
<reference evidence="1" key="1">
    <citation type="submission" date="2016-10" db="EMBL/GenBank/DDBJ databases">
        <authorList>
            <person name="de Groot N.N."/>
        </authorList>
    </citation>
    <scope>NUCLEOTIDE SEQUENCE</scope>
</reference>
<gene>
    <name evidence="1" type="ORF">MNB_SUP05-5-1104</name>
</gene>
<name>A0A1W1BZ47_9ZZZZ</name>
<dbReference type="InterPro" id="IPR021490">
    <property type="entry name" value="DUF3144"/>
</dbReference>
<evidence type="ECO:0000313" key="1">
    <source>
        <dbReference type="EMBL" id="SFV58757.1"/>
    </source>
</evidence>
<accession>A0A1W1BZ47</accession>
<organism evidence="1">
    <name type="scientific">hydrothermal vent metagenome</name>
    <dbReference type="NCBI Taxonomy" id="652676"/>
    <lineage>
        <taxon>unclassified sequences</taxon>
        <taxon>metagenomes</taxon>
        <taxon>ecological metagenomes</taxon>
    </lineage>
</organism>
<dbReference type="AlphaFoldDB" id="A0A1W1BZ47"/>
<protein>
    <recommendedName>
        <fullName evidence="2">DUF3144 domain-containing protein</fullName>
    </recommendedName>
</protein>
<sequence>MSDTKDNTKEKNNVDKITIDKKFIKIADTFITNANQLCEVEKPDHQLVNAALLYASARFSAFITASLAGSKDNYQKNSDEAIKFYVDEFTKMLKEHIKQYEVVFDKKPDIKKK</sequence>
<dbReference type="EMBL" id="FPHJ01000024">
    <property type="protein sequence ID" value="SFV58757.1"/>
    <property type="molecule type" value="Genomic_DNA"/>
</dbReference>
<proteinExistence type="predicted"/>